<dbReference type="InterPro" id="IPR020816">
    <property type="entry name" value="Histone-like_DNA-bd_CS"/>
</dbReference>
<dbReference type="EMBL" id="MFZO01000039">
    <property type="protein sequence ID" value="OGK24099.1"/>
    <property type="molecule type" value="Genomic_DNA"/>
</dbReference>
<dbReference type="PANTHER" id="PTHR33175:SF3">
    <property type="entry name" value="DNA-BINDING PROTEIN HU-BETA"/>
    <property type="match status" value="1"/>
</dbReference>
<dbReference type="Proteomes" id="UP000177913">
    <property type="component" value="Unassembled WGS sequence"/>
</dbReference>
<comment type="caution">
    <text evidence="5">The sequence shown here is derived from an EMBL/GenBank/DDBJ whole genome shotgun (WGS) entry which is preliminary data.</text>
</comment>
<protein>
    <submittedName>
        <fullName evidence="5">DNA-binding protein</fullName>
    </submittedName>
</protein>
<evidence type="ECO:0000256" key="4">
    <source>
        <dbReference type="SAM" id="MobiDB-lite"/>
    </source>
</evidence>
<dbReference type="Gene3D" id="4.10.520.10">
    <property type="entry name" value="IHF-like DNA-binding proteins"/>
    <property type="match status" value="1"/>
</dbReference>
<dbReference type="InterPro" id="IPR000119">
    <property type="entry name" value="Hist_DNA-bd"/>
</dbReference>
<dbReference type="InterPro" id="IPR010992">
    <property type="entry name" value="IHF-like_DNA-bd_dom_sf"/>
</dbReference>
<dbReference type="GO" id="GO:0003677">
    <property type="term" value="F:DNA binding"/>
    <property type="evidence" value="ECO:0007669"/>
    <property type="project" value="UniProtKB-KW"/>
</dbReference>
<dbReference type="AlphaFoldDB" id="A0A1F7GYI0"/>
<gene>
    <name evidence="5" type="ORF">A3C25_05305</name>
</gene>
<dbReference type="CDD" id="cd13831">
    <property type="entry name" value="HU"/>
    <property type="match status" value="1"/>
</dbReference>
<evidence type="ECO:0000313" key="5">
    <source>
        <dbReference type="EMBL" id="OGK24099.1"/>
    </source>
</evidence>
<comment type="similarity">
    <text evidence="3">Belongs to the bacterial histone-like protein family.</text>
</comment>
<dbReference type="GO" id="GO:0030261">
    <property type="term" value="P:chromosome condensation"/>
    <property type="evidence" value="ECO:0007669"/>
    <property type="project" value="UniProtKB-KW"/>
</dbReference>
<dbReference type="Pfam" id="PF00216">
    <property type="entry name" value="Bac_DNA_binding"/>
    <property type="match status" value="1"/>
</dbReference>
<keyword evidence="1" id="KW-0226">DNA condensation</keyword>
<dbReference type="SMART" id="SM00411">
    <property type="entry name" value="BHL"/>
    <property type="match status" value="1"/>
</dbReference>
<evidence type="ECO:0000256" key="2">
    <source>
        <dbReference type="ARBA" id="ARBA00023125"/>
    </source>
</evidence>
<accession>A0A1F7GYI0</accession>
<dbReference type="PRINTS" id="PR01727">
    <property type="entry name" value="DNABINDINGHU"/>
</dbReference>
<dbReference type="GO" id="GO:0005829">
    <property type="term" value="C:cytosol"/>
    <property type="evidence" value="ECO:0007669"/>
    <property type="project" value="TreeGrafter"/>
</dbReference>
<evidence type="ECO:0000256" key="3">
    <source>
        <dbReference type="RuleBase" id="RU003939"/>
    </source>
</evidence>
<dbReference type="GO" id="GO:0030527">
    <property type="term" value="F:structural constituent of chromatin"/>
    <property type="evidence" value="ECO:0007669"/>
    <property type="project" value="InterPro"/>
</dbReference>
<evidence type="ECO:0000313" key="6">
    <source>
        <dbReference type="Proteomes" id="UP000177913"/>
    </source>
</evidence>
<organism evidence="5 6">
    <name type="scientific">Candidatus Roizmanbacteria bacterium RIFCSPHIGHO2_02_FULL_38_11</name>
    <dbReference type="NCBI Taxonomy" id="1802039"/>
    <lineage>
        <taxon>Bacteria</taxon>
        <taxon>Candidatus Roizmaniibacteriota</taxon>
    </lineage>
</organism>
<proteinExistence type="inferred from homology"/>
<name>A0A1F7GYI0_9BACT</name>
<dbReference type="PROSITE" id="PS00045">
    <property type="entry name" value="HISTONE_LIKE"/>
    <property type="match status" value="1"/>
</dbReference>
<sequence>MTKADLVAQVAKKAGLTAKAAKDAVGTVFGSISDALKRGEKVVVTGFGTFMVRRRAARKGRNPQTGAEIQIPATKTPGFTAGKSLKRMVK</sequence>
<feature type="region of interest" description="Disordered" evidence="4">
    <location>
        <begin position="56"/>
        <end position="90"/>
    </location>
</feature>
<dbReference type="PANTHER" id="PTHR33175">
    <property type="entry name" value="DNA-BINDING PROTEIN HU"/>
    <property type="match status" value="1"/>
</dbReference>
<dbReference type="SUPFAM" id="SSF47729">
    <property type="entry name" value="IHF-like DNA-binding proteins"/>
    <property type="match status" value="1"/>
</dbReference>
<keyword evidence="2 5" id="KW-0238">DNA-binding</keyword>
<evidence type="ECO:0000256" key="1">
    <source>
        <dbReference type="ARBA" id="ARBA00023067"/>
    </source>
</evidence>
<reference evidence="5 6" key="1">
    <citation type="journal article" date="2016" name="Nat. Commun.">
        <title>Thousands of microbial genomes shed light on interconnected biogeochemical processes in an aquifer system.</title>
        <authorList>
            <person name="Anantharaman K."/>
            <person name="Brown C.T."/>
            <person name="Hug L.A."/>
            <person name="Sharon I."/>
            <person name="Castelle C.J."/>
            <person name="Probst A.J."/>
            <person name="Thomas B.C."/>
            <person name="Singh A."/>
            <person name="Wilkins M.J."/>
            <person name="Karaoz U."/>
            <person name="Brodie E.L."/>
            <person name="Williams K.H."/>
            <person name="Hubbard S.S."/>
            <person name="Banfield J.F."/>
        </authorList>
    </citation>
    <scope>NUCLEOTIDE SEQUENCE [LARGE SCALE GENOMIC DNA]</scope>
</reference>